<dbReference type="GO" id="GO:0008482">
    <property type="term" value="F:sulfite oxidase activity"/>
    <property type="evidence" value="ECO:0007669"/>
    <property type="project" value="TreeGrafter"/>
</dbReference>
<dbReference type="PRINTS" id="PR00407">
    <property type="entry name" value="EUMOPTERIN"/>
</dbReference>
<dbReference type="InterPro" id="IPR008335">
    <property type="entry name" value="Mopterin_OxRdtase_euk"/>
</dbReference>
<dbReference type="InterPro" id="IPR006311">
    <property type="entry name" value="TAT_signal"/>
</dbReference>
<dbReference type="InterPro" id="IPR000572">
    <property type="entry name" value="OxRdtase_Mopterin-bd_dom"/>
</dbReference>
<accession>A0A4V2G350</accession>
<dbReference type="GO" id="GO:0020037">
    <property type="term" value="F:heme binding"/>
    <property type="evidence" value="ECO:0007669"/>
    <property type="project" value="TreeGrafter"/>
</dbReference>
<proteinExistence type="predicted"/>
<dbReference type="InterPro" id="IPR014756">
    <property type="entry name" value="Ig_E-set"/>
</dbReference>
<dbReference type="GO" id="GO:0006790">
    <property type="term" value="P:sulfur compound metabolic process"/>
    <property type="evidence" value="ECO:0007669"/>
    <property type="project" value="TreeGrafter"/>
</dbReference>
<dbReference type="OrthoDB" id="197262at2"/>
<dbReference type="Pfam" id="PF03404">
    <property type="entry name" value="Mo-co_dimer"/>
    <property type="match status" value="1"/>
</dbReference>
<protein>
    <submittedName>
        <fullName evidence="7">DMSO/TMAO reductase YedYZ molybdopterin-dependent catalytic subunit</fullName>
    </submittedName>
</protein>
<feature type="domain" description="Moybdenum cofactor oxidoreductase dimerisation" evidence="6">
    <location>
        <begin position="313"/>
        <end position="412"/>
    </location>
</feature>
<evidence type="ECO:0000256" key="4">
    <source>
        <dbReference type="ARBA" id="ARBA00023002"/>
    </source>
</evidence>
<dbReference type="InterPro" id="IPR036374">
    <property type="entry name" value="OxRdtase_Mopterin-bd_sf"/>
</dbReference>
<dbReference type="Proteomes" id="UP000292958">
    <property type="component" value="Unassembled WGS sequence"/>
</dbReference>
<dbReference type="SUPFAM" id="SSF81296">
    <property type="entry name" value="E set domains"/>
    <property type="match status" value="1"/>
</dbReference>
<sequence>MENQDVSRRTLLKGGGAALAELTVLRVAGLAQSFGDSGGEVIPWLDQPAANPIPENVGNLLKWEALDSWLTPTNNFFFVNHYGQPGGLDESTWRVGIAGLVAHPQSLTLADLKARKRREVDFTLECSGNTGTGLDFFIGGIGNARWGGTQLAPLLEEAGVLEQGTEVVFWGVDSGTVTIRDNSGIVSGGKTGVVAPDSEGGLDLTITEQFARSMSIDEALNRDNLLCYEMNGEPLPRSSGFPVRLIAPGWYGVANVKWLTRIEVVDHRYAGRFMARDYVSIREEQRDSQTVWTFTTVSHDRLKSAPAKVTRLLNRYAIMGAAWGAPIAAVEVQVDDGPWTAARLERPPSNAAVDVQIDDRPSVARLESPASHRRRSRDYAWRFWRFDWGMPAPGEHKIRSRAFDVDGNVQPAPDDPFLASRRTYWESNGQITRRVMVN</sequence>
<dbReference type="SUPFAM" id="SSF56524">
    <property type="entry name" value="Oxidoreductase molybdopterin-binding domain"/>
    <property type="match status" value="1"/>
</dbReference>
<dbReference type="RefSeq" id="WP_130424116.1">
    <property type="nucleotide sequence ID" value="NZ_SHKW01000002.1"/>
</dbReference>
<dbReference type="PANTHER" id="PTHR19372:SF7">
    <property type="entry name" value="SULFITE OXIDASE, MITOCHONDRIAL"/>
    <property type="match status" value="1"/>
</dbReference>
<dbReference type="Pfam" id="PF00174">
    <property type="entry name" value="Oxidored_molyb"/>
    <property type="match status" value="1"/>
</dbReference>
<evidence type="ECO:0000256" key="1">
    <source>
        <dbReference type="ARBA" id="ARBA00001924"/>
    </source>
</evidence>
<comment type="cofactor">
    <cofactor evidence="1">
        <name>Mo-molybdopterin</name>
        <dbReference type="ChEBI" id="CHEBI:71302"/>
    </cofactor>
</comment>
<dbReference type="PANTHER" id="PTHR19372">
    <property type="entry name" value="SULFITE REDUCTASE"/>
    <property type="match status" value="1"/>
</dbReference>
<dbReference type="GO" id="GO:0043546">
    <property type="term" value="F:molybdopterin cofactor binding"/>
    <property type="evidence" value="ECO:0007669"/>
    <property type="project" value="TreeGrafter"/>
</dbReference>
<dbReference type="GO" id="GO:0030151">
    <property type="term" value="F:molybdenum ion binding"/>
    <property type="evidence" value="ECO:0007669"/>
    <property type="project" value="InterPro"/>
</dbReference>
<dbReference type="EMBL" id="SHKW01000002">
    <property type="protein sequence ID" value="RZU35686.1"/>
    <property type="molecule type" value="Genomic_DNA"/>
</dbReference>
<dbReference type="AlphaFoldDB" id="A0A4V2G350"/>
<keyword evidence="3" id="KW-0479">Metal-binding</keyword>
<evidence type="ECO:0000259" key="5">
    <source>
        <dbReference type="Pfam" id="PF00174"/>
    </source>
</evidence>
<feature type="domain" description="Oxidoreductase molybdopterin-binding" evidence="5">
    <location>
        <begin position="87"/>
        <end position="271"/>
    </location>
</feature>
<organism evidence="7 8">
    <name type="scientific">Edaphobacter modestus</name>
    <dbReference type="NCBI Taxonomy" id="388466"/>
    <lineage>
        <taxon>Bacteria</taxon>
        <taxon>Pseudomonadati</taxon>
        <taxon>Acidobacteriota</taxon>
        <taxon>Terriglobia</taxon>
        <taxon>Terriglobales</taxon>
        <taxon>Acidobacteriaceae</taxon>
        <taxon>Edaphobacter</taxon>
    </lineage>
</organism>
<dbReference type="Gene3D" id="2.60.40.650">
    <property type="match status" value="1"/>
</dbReference>
<evidence type="ECO:0000313" key="8">
    <source>
        <dbReference type="Proteomes" id="UP000292958"/>
    </source>
</evidence>
<name>A0A4V2G350_9BACT</name>
<gene>
    <name evidence="7" type="ORF">BDD14_5776</name>
</gene>
<keyword evidence="2" id="KW-0500">Molybdenum</keyword>
<dbReference type="InterPro" id="IPR005066">
    <property type="entry name" value="MoCF_OxRdtse_dimer"/>
</dbReference>
<evidence type="ECO:0000313" key="7">
    <source>
        <dbReference type="EMBL" id="RZU35686.1"/>
    </source>
</evidence>
<evidence type="ECO:0000256" key="2">
    <source>
        <dbReference type="ARBA" id="ARBA00022505"/>
    </source>
</evidence>
<dbReference type="Gene3D" id="3.90.420.10">
    <property type="entry name" value="Oxidoreductase, molybdopterin-binding domain"/>
    <property type="match status" value="1"/>
</dbReference>
<evidence type="ECO:0000259" key="6">
    <source>
        <dbReference type="Pfam" id="PF03404"/>
    </source>
</evidence>
<keyword evidence="8" id="KW-1185">Reference proteome</keyword>
<evidence type="ECO:0000256" key="3">
    <source>
        <dbReference type="ARBA" id="ARBA00022723"/>
    </source>
</evidence>
<dbReference type="PROSITE" id="PS51318">
    <property type="entry name" value="TAT"/>
    <property type="match status" value="1"/>
</dbReference>
<keyword evidence="4" id="KW-0560">Oxidoreductase</keyword>
<reference evidence="7 8" key="1">
    <citation type="submission" date="2019-02" db="EMBL/GenBank/DDBJ databases">
        <title>Genomic Encyclopedia of Archaeal and Bacterial Type Strains, Phase II (KMG-II): from individual species to whole genera.</title>
        <authorList>
            <person name="Goeker M."/>
        </authorList>
    </citation>
    <scope>NUCLEOTIDE SEQUENCE [LARGE SCALE GENOMIC DNA]</scope>
    <source>
        <strain evidence="7 8">DSM 18101</strain>
    </source>
</reference>
<comment type="caution">
    <text evidence="7">The sequence shown here is derived from an EMBL/GenBank/DDBJ whole genome shotgun (WGS) entry which is preliminary data.</text>
</comment>